<organism evidence="2">
    <name type="scientific">human gut metagenome</name>
    <dbReference type="NCBI Taxonomy" id="408170"/>
    <lineage>
        <taxon>unclassified sequences</taxon>
        <taxon>metagenomes</taxon>
        <taxon>organismal metagenomes</taxon>
    </lineage>
</organism>
<dbReference type="EMBL" id="AJWZ01005910">
    <property type="protein sequence ID" value="EKC61265.1"/>
    <property type="molecule type" value="Genomic_DNA"/>
</dbReference>
<comment type="caution">
    <text evidence="2">The sequence shown here is derived from an EMBL/GenBank/DDBJ whole genome shotgun (WGS) entry which is preliminary data.</text>
</comment>
<dbReference type="SUPFAM" id="SSF81606">
    <property type="entry name" value="PP2C-like"/>
    <property type="match status" value="1"/>
</dbReference>
<gene>
    <name evidence="2" type="ORF">OBE_08568</name>
</gene>
<dbReference type="InterPro" id="IPR036457">
    <property type="entry name" value="PPM-type-like_dom_sf"/>
</dbReference>
<dbReference type="AlphaFoldDB" id="K1T4T3"/>
<protein>
    <submittedName>
        <fullName evidence="2">Stage II sporulation protein E (SpoIIE)</fullName>
    </submittedName>
</protein>
<reference evidence="2" key="1">
    <citation type="journal article" date="2013" name="Environ. Microbiol.">
        <title>Microbiota from the distal guts of lean and obese adolescents exhibit partial functional redundancy besides clear differences in community structure.</title>
        <authorList>
            <person name="Ferrer M."/>
            <person name="Ruiz A."/>
            <person name="Lanza F."/>
            <person name="Haange S.B."/>
            <person name="Oberbach A."/>
            <person name="Till H."/>
            <person name="Bargiela R."/>
            <person name="Campoy C."/>
            <person name="Segura M.T."/>
            <person name="Richter M."/>
            <person name="von Bergen M."/>
            <person name="Seifert J."/>
            <person name="Suarez A."/>
        </authorList>
    </citation>
    <scope>NUCLEOTIDE SEQUENCE</scope>
</reference>
<dbReference type="Gene3D" id="3.60.40.10">
    <property type="entry name" value="PPM-type phosphatase domain"/>
    <property type="match status" value="1"/>
</dbReference>
<sequence length="94" mass="10743">MKCGNRFVTIGCKGLPIGVKDEPVYDRRTFTIGSRDMIVMTSDGAELNEKWLYREMDKQPDLKEFSKEVANTARFYAGDEKSDDISVIAMRLSR</sequence>
<name>K1T4T3_9ZZZZ</name>
<proteinExistence type="predicted"/>
<feature type="domain" description="PPM-type phosphatase" evidence="1">
    <location>
        <begin position="12"/>
        <end position="92"/>
    </location>
</feature>
<accession>K1T4T3</accession>
<dbReference type="InterPro" id="IPR001932">
    <property type="entry name" value="PPM-type_phosphatase-like_dom"/>
</dbReference>
<evidence type="ECO:0000259" key="1">
    <source>
        <dbReference type="Pfam" id="PF07228"/>
    </source>
</evidence>
<evidence type="ECO:0000313" key="2">
    <source>
        <dbReference type="EMBL" id="EKC61265.1"/>
    </source>
</evidence>
<dbReference type="Pfam" id="PF07228">
    <property type="entry name" value="SpoIIE"/>
    <property type="match status" value="1"/>
</dbReference>